<dbReference type="STRING" id="1817825.A2720_00735"/>
<evidence type="ECO:0000256" key="1">
    <source>
        <dbReference type="SAM" id="Phobius"/>
    </source>
</evidence>
<reference evidence="2 3" key="1">
    <citation type="journal article" date="2016" name="Nat. Commun.">
        <title>Thousands of microbial genomes shed light on interconnected biogeochemical processes in an aquifer system.</title>
        <authorList>
            <person name="Anantharaman K."/>
            <person name="Brown C.T."/>
            <person name="Hug L.A."/>
            <person name="Sharon I."/>
            <person name="Castelle C.J."/>
            <person name="Probst A.J."/>
            <person name="Thomas B.C."/>
            <person name="Singh A."/>
            <person name="Wilkins M.J."/>
            <person name="Karaoz U."/>
            <person name="Brodie E.L."/>
            <person name="Williams K.H."/>
            <person name="Hubbard S.S."/>
            <person name="Banfield J.F."/>
        </authorList>
    </citation>
    <scope>NUCLEOTIDE SEQUENCE [LARGE SCALE GENOMIC DNA]</scope>
</reference>
<gene>
    <name evidence="2" type="ORF">A2720_00735</name>
</gene>
<keyword evidence="1" id="KW-0812">Transmembrane</keyword>
<sequence length="236" mass="25092">MKLQSQSGITLLFSVFVMSGVALITMSVGFFAIQELRASRSVILSEPAIGAAETAAESGLWQLYRTSSQPSNCQTGVDTRVLTASQTLDSRCIKYASATIGVTAGAEYVFNLYDPNNRNGNLNPGYTSIVATYLNGATSLTIRVERLDAILVSSTTIPPGSQATQITLPTSPSDDNRFRVIMSSAGNVTVDVNTNLGMSDFPTLATEGCATQGTDPSSCLTSKDAFRRKLEVLVPR</sequence>
<comment type="caution">
    <text evidence="2">The sequence shown here is derived from an EMBL/GenBank/DDBJ whole genome shotgun (WGS) entry which is preliminary data.</text>
</comment>
<dbReference type="Proteomes" id="UP000178892">
    <property type="component" value="Unassembled WGS sequence"/>
</dbReference>
<proteinExistence type="predicted"/>
<protein>
    <submittedName>
        <fullName evidence="2">Uncharacterized protein</fullName>
    </submittedName>
</protein>
<dbReference type="AlphaFoldDB" id="A0A1F5NVA2"/>
<evidence type="ECO:0000313" key="3">
    <source>
        <dbReference type="Proteomes" id="UP000178892"/>
    </source>
</evidence>
<dbReference type="EMBL" id="MFEL01000007">
    <property type="protein sequence ID" value="OGE81606.1"/>
    <property type="molecule type" value="Genomic_DNA"/>
</dbReference>
<accession>A0A1F5NVA2</accession>
<feature type="transmembrane region" description="Helical" evidence="1">
    <location>
        <begin position="12"/>
        <end position="33"/>
    </location>
</feature>
<keyword evidence="1" id="KW-1133">Transmembrane helix</keyword>
<organism evidence="2 3">
    <name type="scientific">Candidatus Doudnabacteria bacterium RIFCSPHIGHO2_01_FULL_46_24</name>
    <dbReference type="NCBI Taxonomy" id="1817825"/>
    <lineage>
        <taxon>Bacteria</taxon>
        <taxon>Candidatus Doudnaibacteriota</taxon>
    </lineage>
</organism>
<name>A0A1F5NVA2_9BACT</name>
<keyword evidence="1" id="KW-0472">Membrane</keyword>
<evidence type="ECO:0000313" key="2">
    <source>
        <dbReference type="EMBL" id="OGE81606.1"/>
    </source>
</evidence>